<dbReference type="SUPFAM" id="SSF50729">
    <property type="entry name" value="PH domain-like"/>
    <property type="match status" value="1"/>
</dbReference>
<dbReference type="PROSITE" id="PS50010">
    <property type="entry name" value="DH_2"/>
    <property type="match status" value="1"/>
</dbReference>
<evidence type="ECO:0000259" key="2">
    <source>
        <dbReference type="PROSITE" id="PS50010"/>
    </source>
</evidence>
<feature type="region of interest" description="Disordered" evidence="1">
    <location>
        <begin position="1"/>
        <end position="130"/>
    </location>
</feature>
<name>A0A4U0X2R0_9PEZI</name>
<comment type="caution">
    <text evidence="3">The sequence shown here is derived from an EMBL/GenBank/DDBJ whole genome shotgun (WGS) entry which is preliminary data.</text>
</comment>
<feature type="compositionally biased region" description="Polar residues" evidence="1">
    <location>
        <begin position="159"/>
        <end position="170"/>
    </location>
</feature>
<sequence>MASLRELATHMPEVVLQEQHDQIPTLRTADESEGRDAEKESFDLVRETNSAHEYGDREQDAFEGNQPSPQAERDEPWAFKRWMSTLRRKNKEKRQGPTPLSERRNQSESSTMNTRQQSRHRKSESNTSSSLAFVTAVRSATMTLASVSVAPRRGDRASQMRSGHRSSGFSNDEGGRRPMDSNAFGPAMDRQAWERAQQRRKILEELVGTEEGYVADLKALVDVYFTLLASMPWLSTQTSSSIHQNISDILRLHEELLDELHRVIPYSEFSPDEGKQTFLITARKHTRWHSADVIPGRVSAIRGAARDHRRSLDLRGPVGENPVGATADSCTAAAVAQVFDRLDTQRCEADFGDLCKQTPVYDDPEAFAELEKVRYRLEEANREINEAKDDPEKRSLIEASWLLQDRMVLEHETSCAFTFHLLGHVLLCGALHVAYQAKDGVKGHYMVCALYKSCLILATVGKASLSTYEVVAIVCLVTASVEEADNGKGQQCYTTPHTWKLIFEHENRMFELILTACSAKEEEQWRKHLNQRITKEVQDYSEGHCNTQSTLSSLKLELRSIGTAFGKPQGFVRRISFHRAATLGPKTLANQVIIKNTQAVKDLKDNLSTTHLPIGRSQSVQTPSHVPTLAPRRADRVRLETALKDVWTRDILPFPGMGYRRPDNPLRASANTVMRKLSMASIASNFSKRS</sequence>
<evidence type="ECO:0000313" key="4">
    <source>
        <dbReference type="Proteomes" id="UP000308768"/>
    </source>
</evidence>
<dbReference type="InterPro" id="IPR035899">
    <property type="entry name" value="DBL_dom_sf"/>
</dbReference>
<accession>A0A4U0X2R0</accession>
<dbReference type="InterPro" id="IPR000219">
    <property type="entry name" value="DH_dom"/>
</dbReference>
<evidence type="ECO:0000313" key="3">
    <source>
        <dbReference type="EMBL" id="TKA70584.1"/>
    </source>
</evidence>
<dbReference type="PANTHER" id="PTHR45818:SF3">
    <property type="entry name" value="PROTEIN VAV"/>
    <property type="match status" value="1"/>
</dbReference>
<dbReference type="STRING" id="331657.A0A4U0X2R0"/>
<dbReference type="AlphaFoldDB" id="A0A4U0X2R0"/>
<dbReference type="Proteomes" id="UP000308768">
    <property type="component" value="Unassembled WGS sequence"/>
</dbReference>
<feature type="region of interest" description="Disordered" evidence="1">
    <location>
        <begin position="147"/>
        <end position="185"/>
    </location>
</feature>
<evidence type="ECO:0000256" key="1">
    <source>
        <dbReference type="SAM" id="MobiDB-lite"/>
    </source>
</evidence>
<dbReference type="GO" id="GO:0005737">
    <property type="term" value="C:cytoplasm"/>
    <property type="evidence" value="ECO:0007669"/>
    <property type="project" value="TreeGrafter"/>
</dbReference>
<dbReference type="Pfam" id="PF00621">
    <property type="entry name" value="RhoGEF"/>
    <property type="match status" value="1"/>
</dbReference>
<reference evidence="3 4" key="1">
    <citation type="submission" date="2017-03" db="EMBL/GenBank/DDBJ databases">
        <title>Genomes of endolithic fungi from Antarctica.</title>
        <authorList>
            <person name="Coleine C."/>
            <person name="Masonjones S."/>
            <person name="Stajich J.E."/>
        </authorList>
    </citation>
    <scope>NUCLEOTIDE SEQUENCE [LARGE SCALE GENOMIC DNA]</scope>
    <source>
        <strain evidence="3 4">CCFEE 5187</strain>
    </source>
</reference>
<dbReference type="EMBL" id="NAJN01000631">
    <property type="protein sequence ID" value="TKA70584.1"/>
    <property type="molecule type" value="Genomic_DNA"/>
</dbReference>
<dbReference type="Gene3D" id="1.20.900.10">
    <property type="entry name" value="Dbl homology (DH) domain"/>
    <property type="match status" value="1"/>
</dbReference>
<proteinExistence type="predicted"/>
<organism evidence="3 4">
    <name type="scientific">Cryomyces minteri</name>
    <dbReference type="NCBI Taxonomy" id="331657"/>
    <lineage>
        <taxon>Eukaryota</taxon>
        <taxon>Fungi</taxon>
        <taxon>Dikarya</taxon>
        <taxon>Ascomycota</taxon>
        <taxon>Pezizomycotina</taxon>
        <taxon>Dothideomycetes</taxon>
        <taxon>Dothideomycetes incertae sedis</taxon>
        <taxon>Cryomyces</taxon>
    </lineage>
</organism>
<feature type="compositionally biased region" description="Basic and acidic residues" evidence="1">
    <location>
        <begin position="28"/>
        <end position="60"/>
    </location>
</feature>
<feature type="non-terminal residue" evidence="3">
    <location>
        <position position="690"/>
    </location>
</feature>
<feature type="compositionally biased region" description="Polar residues" evidence="1">
    <location>
        <begin position="107"/>
        <end position="116"/>
    </location>
</feature>
<gene>
    <name evidence="3" type="ORF">B0A49_02805</name>
</gene>
<feature type="domain" description="DH" evidence="2">
    <location>
        <begin position="198"/>
        <end position="260"/>
    </location>
</feature>
<protein>
    <recommendedName>
        <fullName evidence="2">DH domain-containing protein</fullName>
    </recommendedName>
</protein>
<dbReference type="SUPFAM" id="SSF48065">
    <property type="entry name" value="DBL homology domain (DH-domain)"/>
    <property type="match status" value="1"/>
</dbReference>
<keyword evidence="4" id="KW-1185">Reference proteome</keyword>
<dbReference type="GO" id="GO:0005085">
    <property type="term" value="F:guanyl-nucleotide exchange factor activity"/>
    <property type="evidence" value="ECO:0007669"/>
    <property type="project" value="InterPro"/>
</dbReference>
<dbReference type="OrthoDB" id="8059989at2759"/>
<dbReference type="PANTHER" id="PTHR45818">
    <property type="entry name" value="PROTEIN VAV"/>
    <property type="match status" value="1"/>
</dbReference>